<keyword evidence="3 6" id="KW-0812">Transmembrane</keyword>
<dbReference type="GO" id="GO:0022857">
    <property type="term" value="F:transmembrane transporter activity"/>
    <property type="evidence" value="ECO:0007669"/>
    <property type="project" value="InterPro"/>
</dbReference>
<gene>
    <name evidence="7" type="ORF">PENSUB_11097</name>
</gene>
<dbReference type="InterPro" id="IPR011701">
    <property type="entry name" value="MFS"/>
</dbReference>
<feature type="transmembrane region" description="Helical" evidence="6">
    <location>
        <begin position="27"/>
        <end position="48"/>
    </location>
</feature>
<evidence type="ECO:0000256" key="1">
    <source>
        <dbReference type="ARBA" id="ARBA00004141"/>
    </source>
</evidence>
<evidence type="ECO:0000313" key="7">
    <source>
        <dbReference type="EMBL" id="OKO95585.1"/>
    </source>
</evidence>
<proteinExistence type="predicted"/>
<feature type="transmembrane region" description="Helical" evidence="6">
    <location>
        <begin position="93"/>
        <end position="115"/>
    </location>
</feature>
<dbReference type="Gene3D" id="1.20.1250.20">
    <property type="entry name" value="MFS general substrate transporter like domains"/>
    <property type="match status" value="1"/>
</dbReference>
<accession>A0A1Q5T5Y0</accession>
<evidence type="ECO:0000256" key="5">
    <source>
        <dbReference type="ARBA" id="ARBA00023136"/>
    </source>
</evidence>
<feature type="transmembrane region" description="Helical" evidence="6">
    <location>
        <begin position="236"/>
        <end position="258"/>
    </location>
</feature>
<evidence type="ECO:0000256" key="4">
    <source>
        <dbReference type="ARBA" id="ARBA00022989"/>
    </source>
</evidence>
<protein>
    <recommendedName>
        <fullName evidence="9">Major facilitator superfamily (MFS) profile domain-containing protein</fullName>
    </recommendedName>
</protein>
<comment type="subcellular location">
    <subcellularLocation>
        <location evidence="1">Membrane</location>
        <topology evidence="1">Multi-pass membrane protein</topology>
    </subcellularLocation>
</comment>
<evidence type="ECO:0008006" key="9">
    <source>
        <dbReference type="Google" id="ProtNLM"/>
    </source>
</evidence>
<dbReference type="Proteomes" id="UP000186955">
    <property type="component" value="Unassembled WGS sequence"/>
</dbReference>
<feature type="transmembrane region" description="Helical" evidence="6">
    <location>
        <begin position="60"/>
        <end position="81"/>
    </location>
</feature>
<evidence type="ECO:0000256" key="3">
    <source>
        <dbReference type="ARBA" id="ARBA00022692"/>
    </source>
</evidence>
<dbReference type="EMBL" id="MNBE01000702">
    <property type="protein sequence ID" value="OKO95585.1"/>
    <property type="molecule type" value="Genomic_DNA"/>
</dbReference>
<keyword evidence="5 6" id="KW-0472">Membrane</keyword>
<name>A0A1Q5T5Y0_9EURO</name>
<keyword evidence="2" id="KW-0813">Transport</keyword>
<dbReference type="STRING" id="1316194.A0A1Q5T5Y0"/>
<organism evidence="7 8">
    <name type="scientific">Penicillium subrubescens</name>
    <dbReference type="NCBI Taxonomy" id="1316194"/>
    <lineage>
        <taxon>Eukaryota</taxon>
        <taxon>Fungi</taxon>
        <taxon>Dikarya</taxon>
        <taxon>Ascomycota</taxon>
        <taxon>Pezizomycotina</taxon>
        <taxon>Eurotiomycetes</taxon>
        <taxon>Eurotiomycetidae</taxon>
        <taxon>Eurotiales</taxon>
        <taxon>Aspergillaceae</taxon>
        <taxon>Penicillium</taxon>
    </lineage>
</organism>
<dbReference type="Pfam" id="PF07690">
    <property type="entry name" value="MFS_1"/>
    <property type="match status" value="1"/>
</dbReference>
<dbReference type="InterPro" id="IPR036259">
    <property type="entry name" value="MFS_trans_sf"/>
</dbReference>
<evidence type="ECO:0000313" key="8">
    <source>
        <dbReference type="Proteomes" id="UP000186955"/>
    </source>
</evidence>
<dbReference type="PANTHER" id="PTHR43791:SF49">
    <property type="entry name" value="TRANSPORTER, PUTATIVE (AFU_ORTHOLOGUE AFUA_4G04250)-RELATED"/>
    <property type="match status" value="1"/>
</dbReference>
<reference evidence="7 8" key="1">
    <citation type="submission" date="2016-10" db="EMBL/GenBank/DDBJ databases">
        <title>Genome sequence of the ascomycete fungus Penicillium subrubescens.</title>
        <authorList>
            <person name="De Vries R.P."/>
            <person name="Peng M."/>
            <person name="Dilokpimol A."/>
            <person name="Hilden K."/>
            <person name="Makela M.R."/>
            <person name="Grigoriev I."/>
            <person name="Riley R."/>
            <person name="Granchi Z."/>
        </authorList>
    </citation>
    <scope>NUCLEOTIDE SEQUENCE [LARGE SCALE GENOMIC DNA]</scope>
    <source>
        <strain evidence="7 8">CBS 132785</strain>
    </source>
</reference>
<evidence type="ECO:0000256" key="6">
    <source>
        <dbReference type="SAM" id="Phobius"/>
    </source>
</evidence>
<dbReference type="PANTHER" id="PTHR43791">
    <property type="entry name" value="PERMEASE-RELATED"/>
    <property type="match status" value="1"/>
</dbReference>
<dbReference type="AlphaFoldDB" id="A0A1Q5T5Y0"/>
<feature type="transmembrane region" description="Helical" evidence="6">
    <location>
        <begin position="171"/>
        <end position="189"/>
    </location>
</feature>
<dbReference type="SUPFAM" id="SSF103473">
    <property type="entry name" value="MFS general substrate transporter"/>
    <property type="match status" value="1"/>
</dbReference>
<keyword evidence="8" id="KW-1185">Reference proteome</keyword>
<feature type="transmembrane region" description="Helical" evidence="6">
    <location>
        <begin position="201"/>
        <end position="224"/>
    </location>
</feature>
<dbReference type="GO" id="GO:0016020">
    <property type="term" value="C:membrane"/>
    <property type="evidence" value="ECO:0007669"/>
    <property type="project" value="UniProtKB-SubCell"/>
</dbReference>
<comment type="caution">
    <text evidence="7">The sequence shown here is derived from an EMBL/GenBank/DDBJ whole genome shotgun (WGS) entry which is preliminary data.</text>
</comment>
<sequence>MDCFLMFSWGAITIGLGAVHNYGELSGVRFLLGTVEAGLFPGLVYYLTFWYRVSERSLRVALILASATLAGAFGGAIAYGVGQMNGAHGLSAWRWLFFIEGAPSCASAILVWFFLPDYPETAHWLSSEEKELAKERLALEGSHGEASGLTWEEAKKTLVDWRLYAHYAQRYGCLIVAASGSFACIPPLLGWLSSNMHSTAAAGLAIALNISFGAPGQIVGVWIYKANEKAQGYPTGHWTNAALLFFVAVGCVLLRIYYGLLNRRGATVKPYSY</sequence>
<keyword evidence="4 6" id="KW-1133">Transmembrane helix</keyword>
<evidence type="ECO:0000256" key="2">
    <source>
        <dbReference type="ARBA" id="ARBA00022448"/>
    </source>
</evidence>